<keyword evidence="4" id="KW-1185">Reference proteome</keyword>
<dbReference type="InterPro" id="IPR012336">
    <property type="entry name" value="Thioredoxin-like_fold"/>
</dbReference>
<sequence>MNILLKCIRFVFCAMGPLWILFSSGYAQQPLDSSGNEGVRFEKDLTWSELFKKAEAEQKMVLFEVYTTWCAPCKHLEANVYPVKEVGDFFNKHFVNFKIQMDRKDTDDAYTKSRYALADSLKSVFDIRVFPTFFFLNSKGELMHVMTGAGDPIPEFLARIAEGIHPETQYYTRVKAFESLAAPDTATVRTMTELAAKKYDWDRVKQYSAVYFDIVGNQVDHNILAFAKAFNRESDYKSFSWLIDHRKEIDALTERGYADRLVMDVLLKEEFYKSPQYSAEKVDWKLFRKNLKVKYPYYADMFTAYAKVQHSTNREDWDRYANELTRYMKKYVDYTPVDGLKTFSWLLVRHVDKRDLLEQALTWMPRVYMEEDNYINRQTEACLLYKVGRTEEAIKVQEKVIADAHEYRKSLFQGKLDRMKEGKPLFDNP</sequence>
<dbReference type="PROSITE" id="PS51352">
    <property type="entry name" value="THIOREDOXIN_2"/>
    <property type="match status" value="1"/>
</dbReference>
<evidence type="ECO:0000256" key="1">
    <source>
        <dbReference type="SAM" id="SignalP"/>
    </source>
</evidence>
<accession>A0ABS1R957</accession>
<protein>
    <submittedName>
        <fullName evidence="3">Thioredoxin family protein</fullName>
    </submittedName>
</protein>
<reference evidence="3 4" key="1">
    <citation type="submission" date="2021-01" db="EMBL/GenBank/DDBJ databases">
        <title>C459-1 draft genome sequence.</title>
        <authorList>
            <person name="Zhang X.-F."/>
        </authorList>
    </citation>
    <scope>NUCLEOTIDE SEQUENCE [LARGE SCALE GENOMIC DNA]</scope>
    <source>
        <strain evidence="4">C459-1</strain>
    </source>
</reference>
<evidence type="ECO:0000259" key="2">
    <source>
        <dbReference type="PROSITE" id="PS51352"/>
    </source>
</evidence>
<keyword evidence="1" id="KW-0732">Signal</keyword>
<comment type="caution">
    <text evidence="3">The sequence shown here is derived from an EMBL/GenBank/DDBJ whole genome shotgun (WGS) entry which is preliminary data.</text>
</comment>
<dbReference type="SUPFAM" id="SSF52833">
    <property type="entry name" value="Thioredoxin-like"/>
    <property type="match status" value="1"/>
</dbReference>
<proteinExistence type="predicted"/>
<feature type="signal peptide" evidence="1">
    <location>
        <begin position="1"/>
        <end position="27"/>
    </location>
</feature>
<evidence type="ECO:0000313" key="3">
    <source>
        <dbReference type="EMBL" id="MBL1410830.1"/>
    </source>
</evidence>
<feature type="chain" id="PRO_5047407348" evidence="1">
    <location>
        <begin position="28"/>
        <end position="429"/>
    </location>
</feature>
<dbReference type="Gene3D" id="3.40.30.10">
    <property type="entry name" value="Glutaredoxin"/>
    <property type="match status" value="1"/>
</dbReference>
<organism evidence="3 4">
    <name type="scientific">Sphingobacterium faecale</name>
    <dbReference type="NCBI Taxonomy" id="2803775"/>
    <lineage>
        <taxon>Bacteria</taxon>
        <taxon>Pseudomonadati</taxon>
        <taxon>Bacteroidota</taxon>
        <taxon>Sphingobacteriia</taxon>
        <taxon>Sphingobacteriales</taxon>
        <taxon>Sphingobacteriaceae</taxon>
        <taxon>Sphingobacterium</taxon>
    </lineage>
</organism>
<feature type="domain" description="Thioredoxin" evidence="2">
    <location>
        <begin position="22"/>
        <end position="165"/>
    </location>
</feature>
<gene>
    <name evidence="3" type="ORF">JKG61_18885</name>
</gene>
<name>A0ABS1R957_9SPHI</name>
<evidence type="ECO:0000313" key="4">
    <source>
        <dbReference type="Proteomes" id="UP000625283"/>
    </source>
</evidence>
<dbReference type="InterPro" id="IPR036249">
    <property type="entry name" value="Thioredoxin-like_sf"/>
</dbReference>
<dbReference type="Proteomes" id="UP000625283">
    <property type="component" value="Unassembled WGS sequence"/>
</dbReference>
<dbReference type="Pfam" id="PF13098">
    <property type="entry name" value="Thioredoxin_2"/>
    <property type="match status" value="1"/>
</dbReference>
<dbReference type="RefSeq" id="WP_202104528.1">
    <property type="nucleotide sequence ID" value="NZ_JAERTY010000011.1"/>
</dbReference>
<dbReference type="EMBL" id="JAERTY010000011">
    <property type="protein sequence ID" value="MBL1410830.1"/>
    <property type="molecule type" value="Genomic_DNA"/>
</dbReference>
<dbReference type="InterPro" id="IPR013766">
    <property type="entry name" value="Thioredoxin_domain"/>
</dbReference>